<dbReference type="EMBL" id="JACHKF010000001">
    <property type="protein sequence ID" value="MBB6570638.1"/>
    <property type="molecule type" value="Genomic_DNA"/>
</dbReference>
<comment type="caution">
    <text evidence="2">The sequence shown here is derived from an EMBL/GenBank/DDBJ whole genome shotgun (WGS) entry which is preliminary data.</text>
</comment>
<dbReference type="EMBL" id="JABJRC010000007">
    <property type="protein sequence ID" value="NOL43782.1"/>
    <property type="molecule type" value="Genomic_DNA"/>
</dbReference>
<evidence type="ECO:0000313" key="1">
    <source>
        <dbReference type="EMBL" id="MBB6570638.1"/>
    </source>
</evidence>
<accession>A0A7Y4L5F2</accession>
<dbReference type="NCBIfam" id="TIGR01509">
    <property type="entry name" value="HAD-SF-IA-v3"/>
    <property type="match status" value="1"/>
</dbReference>
<evidence type="ECO:0000313" key="4">
    <source>
        <dbReference type="Proteomes" id="UP000553957"/>
    </source>
</evidence>
<dbReference type="Proteomes" id="UP000553957">
    <property type="component" value="Unassembled WGS sequence"/>
</dbReference>
<dbReference type="SUPFAM" id="SSF56784">
    <property type="entry name" value="HAD-like"/>
    <property type="match status" value="1"/>
</dbReference>
<dbReference type="InterPro" id="IPR036412">
    <property type="entry name" value="HAD-like_sf"/>
</dbReference>
<keyword evidence="2" id="KW-0378">Hydrolase</keyword>
<dbReference type="InterPro" id="IPR023214">
    <property type="entry name" value="HAD_sf"/>
</dbReference>
<dbReference type="RefSeq" id="WP_171677032.1">
    <property type="nucleotide sequence ID" value="NZ_BAAAGT010000011.1"/>
</dbReference>
<dbReference type="InterPro" id="IPR006439">
    <property type="entry name" value="HAD-SF_hydro_IA"/>
</dbReference>
<evidence type="ECO:0000313" key="3">
    <source>
        <dbReference type="Proteomes" id="UP000534306"/>
    </source>
</evidence>
<proteinExistence type="predicted"/>
<dbReference type="Proteomes" id="UP000534306">
    <property type="component" value="Unassembled WGS sequence"/>
</dbReference>
<dbReference type="GO" id="GO:0016787">
    <property type="term" value="F:hydrolase activity"/>
    <property type="evidence" value="ECO:0007669"/>
    <property type="project" value="UniProtKB-KW"/>
</dbReference>
<dbReference type="PANTHER" id="PTHR43611:SF3">
    <property type="entry name" value="FLAVIN MONONUCLEOTIDE HYDROLASE 1, CHLOROPLATIC"/>
    <property type="match status" value="1"/>
</dbReference>
<organism evidence="2 3">
    <name type="scientific">Kribbella sandramycini</name>
    <dbReference type="NCBI Taxonomy" id="60450"/>
    <lineage>
        <taxon>Bacteria</taxon>
        <taxon>Bacillati</taxon>
        <taxon>Actinomycetota</taxon>
        <taxon>Actinomycetes</taxon>
        <taxon>Propionibacteriales</taxon>
        <taxon>Kribbellaceae</taxon>
        <taxon>Kribbella</taxon>
    </lineage>
</organism>
<name>A0A7Y4L5F2_9ACTN</name>
<dbReference type="PRINTS" id="PR00413">
    <property type="entry name" value="HADHALOGNASE"/>
</dbReference>
<reference evidence="2 3" key="1">
    <citation type="submission" date="2020-05" db="EMBL/GenBank/DDBJ databases">
        <title>Genome sequence of Kribbella sandramycini ATCC 39419.</title>
        <authorList>
            <person name="Maclea K.S."/>
            <person name="Fair J.L."/>
        </authorList>
    </citation>
    <scope>NUCLEOTIDE SEQUENCE [LARGE SCALE GENOMIC DNA]</scope>
    <source>
        <strain evidence="2 3">ATCC 39419</strain>
    </source>
</reference>
<protein>
    <submittedName>
        <fullName evidence="2">HAD-IA family hydrolase</fullName>
    </submittedName>
    <submittedName>
        <fullName evidence="1">Putative hydrolase of the HAD superfamily</fullName>
    </submittedName>
</protein>
<keyword evidence="3" id="KW-1185">Reference proteome</keyword>
<dbReference type="PANTHER" id="PTHR43611">
    <property type="entry name" value="ALPHA-D-GLUCOSE 1-PHOSPHATE PHOSPHATASE"/>
    <property type="match status" value="1"/>
</dbReference>
<dbReference type="AlphaFoldDB" id="A0A7Y4L5F2"/>
<reference evidence="1 4" key="2">
    <citation type="submission" date="2020-08" db="EMBL/GenBank/DDBJ databases">
        <title>Sequencing the genomes of 1000 actinobacteria strains.</title>
        <authorList>
            <person name="Klenk H.-P."/>
        </authorList>
    </citation>
    <scope>NUCLEOTIDE SEQUENCE [LARGE SCALE GENOMIC DNA]</scope>
    <source>
        <strain evidence="1 4">DSM 15626</strain>
    </source>
</reference>
<dbReference type="SFLD" id="SFLDG01129">
    <property type="entry name" value="C1.5:_HAD__Beta-PGM__Phosphata"/>
    <property type="match status" value="1"/>
</dbReference>
<dbReference type="Gene3D" id="3.40.50.1000">
    <property type="entry name" value="HAD superfamily/HAD-like"/>
    <property type="match status" value="1"/>
</dbReference>
<evidence type="ECO:0000313" key="2">
    <source>
        <dbReference type="EMBL" id="NOL43782.1"/>
    </source>
</evidence>
<dbReference type="Pfam" id="PF00702">
    <property type="entry name" value="Hydrolase"/>
    <property type="match status" value="1"/>
</dbReference>
<gene>
    <name evidence="1" type="ORF">HNR71_006275</name>
    <name evidence="2" type="ORF">HPO96_26385</name>
</gene>
<dbReference type="SFLD" id="SFLDS00003">
    <property type="entry name" value="Haloacid_Dehalogenase"/>
    <property type="match status" value="1"/>
</dbReference>
<sequence>MTPAITTVLFDADGVLQRGTRDWAARLHAMAPADGEAFVNDLMRSERPAIVGKEDFPEALAAVLSRWNVTDPLESALEPWHWFAADPEVTALIQGLRAAGIGCHLATNQHAYRRDIMAVERNYGALFDQSFYSCDLGLAKPDPAYFQAILAAVDEPASAILFIDDLPANVEGARSVGIHAEVFDLVATTPATLAELLRSYGLPS</sequence>